<sequence length="58" mass="6787">MVKKMGRPTDNPRTYNTRIRMNEDEVRVLTICADKLGMTRSDVLRLGLSMVYEEIIKK</sequence>
<dbReference type="HOGENOM" id="CLU_198307_0_0_9"/>
<organism evidence="1 2">
    <name type="scientific">Anaerofustis stercorihominis DSM 17244</name>
    <dbReference type="NCBI Taxonomy" id="445971"/>
    <lineage>
        <taxon>Bacteria</taxon>
        <taxon>Bacillati</taxon>
        <taxon>Bacillota</taxon>
        <taxon>Clostridia</taxon>
        <taxon>Eubacteriales</taxon>
        <taxon>Eubacteriaceae</taxon>
        <taxon>Anaerofustis</taxon>
    </lineage>
</organism>
<evidence type="ECO:0000313" key="1">
    <source>
        <dbReference type="EMBL" id="EDS73210.1"/>
    </source>
</evidence>
<evidence type="ECO:0008006" key="3">
    <source>
        <dbReference type="Google" id="ProtNLM"/>
    </source>
</evidence>
<reference evidence="1" key="1">
    <citation type="submission" date="2008-01" db="EMBL/GenBank/DDBJ databases">
        <authorList>
            <person name="Fulton L."/>
            <person name="Clifton S."/>
            <person name="Fulton B."/>
            <person name="Xu J."/>
            <person name="Minx P."/>
            <person name="Pepin K.H."/>
            <person name="Johnson M."/>
            <person name="Thiruvilangam P."/>
            <person name="Bhonagiri V."/>
            <person name="Nash W.E."/>
            <person name="Mardis E.R."/>
            <person name="Wilson R.K."/>
        </authorList>
    </citation>
    <scope>NUCLEOTIDE SEQUENCE [LARGE SCALE GENOMIC DNA]</scope>
    <source>
        <strain evidence="1">DSM 17244</strain>
    </source>
</reference>
<dbReference type="RefSeq" id="WP_007049374.1">
    <property type="nucleotide sequence ID" value="NZ_DS560015.1"/>
</dbReference>
<protein>
    <recommendedName>
        <fullName evidence="3">Ribbon-helix-helix protein CopG domain-containing protein</fullName>
    </recommendedName>
</protein>
<dbReference type="eggNOG" id="ENOG5033GPS">
    <property type="taxonomic scope" value="Bacteria"/>
</dbReference>
<evidence type="ECO:0000313" key="2">
    <source>
        <dbReference type="Proteomes" id="UP000005178"/>
    </source>
</evidence>
<dbReference type="Proteomes" id="UP000005178">
    <property type="component" value="Unassembled WGS sequence"/>
</dbReference>
<keyword evidence="2" id="KW-1185">Reference proteome</keyword>
<gene>
    <name evidence="1" type="ORF">ANASTE_00930</name>
</gene>
<proteinExistence type="predicted"/>
<dbReference type="GeneID" id="98001525"/>
<reference evidence="1" key="2">
    <citation type="submission" date="2013-08" db="EMBL/GenBank/DDBJ databases">
        <title>Draft genome sequence of Anaerofustis stercorihominis (DSM 17244).</title>
        <authorList>
            <person name="Sudarsanam P."/>
            <person name="Ley R."/>
            <person name="Guruge J."/>
            <person name="Turnbaugh P.J."/>
            <person name="Mahowald M."/>
            <person name="Liep D."/>
            <person name="Gordon J."/>
        </authorList>
    </citation>
    <scope>NUCLEOTIDE SEQUENCE</scope>
    <source>
        <strain evidence="1">DSM 17244</strain>
    </source>
</reference>
<name>B1C873_9FIRM</name>
<dbReference type="AlphaFoldDB" id="B1C873"/>
<accession>B1C873</accession>
<comment type="caution">
    <text evidence="1">The sequence shown here is derived from an EMBL/GenBank/DDBJ whole genome shotgun (WGS) entry which is preliminary data.</text>
</comment>
<dbReference type="EMBL" id="ABIL02000005">
    <property type="protein sequence ID" value="EDS73210.1"/>
    <property type="molecule type" value="Genomic_DNA"/>
</dbReference>